<dbReference type="EMBL" id="QFRJ01000006">
    <property type="protein sequence ID" value="PWH85517.1"/>
    <property type="molecule type" value="Genomic_DNA"/>
</dbReference>
<dbReference type="InterPro" id="IPR036465">
    <property type="entry name" value="vWFA_dom_sf"/>
</dbReference>
<keyword evidence="1" id="KW-1003">Cell membrane</keyword>
<dbReference type="PANTHER" id="PTHR22550">
    <property type="entry name" value="SPORE GERMINATION PROTEIN"/>
    <property type="match status" value="1"/>
</dbReference>
<feature type="transmembrane region" description="Helical" evidence="5">
    <location>
        <begin position="321"/>
        <end position="340"/>
    </location>
</feature>
<dbReference type="SMART" id="SM00327">
    <property type="entry name" value="VWA"/>
    <property type="match status" value="1"/>
</dbReference>
<evidence type="ECO:0000256" key="1">
    <source>
        <dbReference type="ARBA" id="ARBA00022475"/>
    </source>
</evidence>
<reference evidence="7 8" key="2">
    <citation type="submission" date="2018-05" db="EMBL/GenBank/DDBJ databases">
        <authorList>
            <person name="Lanie J.A."/>
            <person name="Ng W.-L."/>
            <person name="Kazmierczak K.M."/>
            <person name="Andrzejewski T.M."/>
            <person name="Davidsen T.M."/>
            <person name="Wayne K.J."/>
            <person name="Tettelin H."/>
            <person name="Glass J.I."/>
            <person name="Rusch D."/>
            <person name="Podicherti R."/>
            <person name="Tsui H.-C.T."/>
            <person name="Winkler M.E."/>
        </authorList>
    </citation>
    <scope>NUCLEOTIDE SEQUENCE [LARGE SCALE GENOMIC DNA]</scope>
    <source>
        <strain evidence="7 8">C305</strain>
    </source>
</reference>
<keyword evidence="2 5" id="KW-0812">Transmembrane</keyword>
<name>A0A2U2XCM6_9FLAO</name>
<gene>
    <name evidence="7" type="ORF">DIT68_09705</name>
</gene>
<dbReference type="CDD" id="cd01467">
    <property type="entry name" value="vWA_BatA_type"/>
    <property type="match status" value="1"/>
</dbReference>
<dbReference type="Proteomes" id="UP000245370">
    <property type="component" value="Unassembled WGS sequence"/>
</dbReference>
<evidence type="ECO:0000256" key="3">
    <source>
        <dbReference type="ARBA" id="ARBA00022989"/>
    </source>
</evidence>
<dbReference type="PROSITE" id="PS50234">
    <property type="entry name" value="VWFA"/>
    <property type="match status" value="1"/>
</dbReference>
<dbReference type="InterPro" id="IPR033881">
    <property type="entry name" value="vWA_BatA_type"/>
</dbReference>
<feature type="transmembrane region" description="Helical" evidence="5">
    <location>
        <begin position="65"/>
        <end position="87"/>
    </location>
</feature>
<accession>A0A2U2XCM6</accession>
<dbReference type="SUPFAM" id="SSF53300">
    <property type="entry name" value="vWA-like"/>
    <property type="match status" value="1"/>
</dbReference>
<keyword evidence="8" id="KW-1185">Reference proteome</keyword>
<dbReference type="AlphaFoldDB" id="A0A2U2XCM6"/>
<reference evidence="7 8" key="1">
    <citation type="submission" date="2018-05" db="EMBL/GenBank/DDBJ databases">
        <title>Brumimicrobium oceani sp. nov., isolated from coastal sediment.</title>
        <authorList>
            <person name="Kou Y."/>
        </authorList>
    </citation>
    <scope>NUCLEOTIDE SEQUENCE [LARGE SCALE GENOMIC DNA]</scope>
    <source>
        <strain evidence="7 8">C305</strain>
    </source>
</reference>
<comment type="caution">
    <text evidence="7">The sequence shown here is derived from an EMBL/GenBank/DDBJ whole genome shotgun (WGS) entry which is preliminary data.</text>
</comment>
<proteinExistence type="predicted"/>
<feature type="domain" description="VWFA" evidence="6">
    <location>
        <begin position="105"/>
        <end position="297"/>
    </location>
</feature>
<dbReference type="Gene3D" id="3.40.50.410">
    <property type="entry name" value="von Willebrand factor, type A domain"/>
    <property type="match status" value="1"/>
</dbReference>
<keyword evidence="3 5" id="KW-1133">Transmembrane helix</keyword>
<evidence type="ECO:0000313" key="8">
    <source>
        <dbReference type="Proteomes" id="UP000245370"/>
    </source>
</evidence>
<keyword evidence="4 5" id="KW-0472">Membrane</keyword>
<evidence type="ECO:0000256" key="2">
    <source>
        <dbReference type="ARBA" id="ARBA00022692"/>
    </source>
</evidence>
<dbReference type="Pfam" id="PF00092">
    <property type="entry name" value="VWA"/>
    <property type="match status" value="1"/>
</dbReference>
<dbReference type="RefSeq" id="WP_109359598.1">
    <property type="nucleotide sequence ID" value="NZ_QFRJ01000006.1"/>
</dbReference>
<dbReference type="OrthoDB" id="6206554at2"/>
<feature type="transmembrane region" description="Helical" evidence="5">
    <location>
        <begin position="20"/>
        <end position="37"/>
    </location>
</feature>
<dbReference type="InterPro" id="IPR050768">
    <property type="entry name" value="UPF0353/GerABKA_families"/>
</dbReference>
<sequence>MKNSLFFNINIWEYQFFAPHWLWLLLLVPVLLFFRYNKLEKSEGVYKFSQPLSQLKNIEFKPIKWLVLTIYTFLGIGLSLFILAMALPVSPFSNDNNNQYDDGIDIMISMDVSLSMLATDFLPNRLEAAKEVAKEFVDGRTSDRIGFVVFEGEAYTACPPTRNYDYLKQTIDEIQSGKMEPGTAIGTGLGTAVARLRSDTITSKVIILLTDGDSNRGELSPLSAAELAKNKGITVYTIGVGKKGIVKMPINTPFGQIYRETQVNIDEDLLEEIAKSTGGAYFRATDKNSLRSIYDTIDEMETRKMVNNTTKREPPYEPKNFLLFGLLFIFVGFVTEQLLLKKNA</sequence>
<protein>
    <submittedName>
        <fullName evidence="7">Aerotolerance regulator BatA</fullName>
    </submittedName>
</protein>
<evidence type="ECO:0000313" key="7">
    <source>
        <dbReference type="EMBL" id="PWH85517.1"/>
    </source>
</evidence>
<evidence type="ECO:0000256" key="5">
    <source>
        <dbReference type="SAM" id="Phobius"/>
    </source>
</evidence>
<organism evidence="7 8">
    <name type="scientific">Brumimicrobium oceani</name>
    <dbReference type="NCBI Taxonomy" id="2100725"/>
    <lineage>
        <taxon>Bacteria</taxon>
        <taxon>Pseudomonadati</taxon>
        <taxon>Bacteroidota</taxon>
        <taxon>Flavobacteriia</taxon>
        <taxon>Flavobacteriales</taxon>
        <taxon>Crocinitomicaceae</taxon>
        <taxon>Brumimicrobium</taxon>
    </lineage>
</organism>
<dbReference type="PANTHER" id="PTHR22550:SF5">
    <property type="entry name" value="LEUCINE ZIPPER PROTEIN 4"/>
    <property type="match status" value="1"/>
</dbReference>
<evidence type="ECO:0000256" key="4">
    <source>
        <dbReference type="ARBA" id="ARBA00023136"/>
    </source>
</evidence>
<evidence type="ECO:0000259" key="6">
    <source>
        <dbReference type="PROSITE" id="PS50234"/>
    </source>
</evidence>
<dbReference type="InterPro" id="IPR002035">
    <property type="entry name" value="VWF_A"/>
</dbReference>